<evidence type="ECO:0000313" key="2">
    <source>
        <dbReference type="EMBL" id="PMD63411.1"/>
    </source>
</evidence>
<sequence length="255" mass="28386">MAAQTLETHAHHNSNGSAVSGSSQGADGHAPAVADLPLINGHGQSEDLLETDLEKYRGNADALLGISVNLQKLGTEQKAEIQRLKAENIIIAPSKGDSRRQTDETHSSRATTMSVDHDQTVVVYSASDNELTVRQRRSMKDEDYIQAELPPFHWWSDRLHIYFERRPSSDSSVHDNPQVVVVKDEIPESSIRDVKLIRTVRLTQLGIRIRVRRMLGQIKFIYVLSPRPQSTHIKDMASLNGRNGAQPLTKIKSAS</sequence>
<proteinExistence type="predicted"/>
<feature type="compositionally biased region" description="Polar residues" evidence="1">
    <location>
        <begin position="13"/>
        <end position="25"/>
    </location>
</feature>
<dbReference type="InParanoid" id="A0A2J6TK68"/>
<dbReference type="EMBL" id="KZ613782">
    <property type="protein sequence ID" value="PMD63411.1"/>
    <property type="molecule type" value="Genomic_DNA"/>
</dbReference>
<feature type="region of interest" description="Disordered" evidence="1">
    <location>
        <begin position="1"/>
        <end position="39"/>
    </location>
</feature>
<dbReference type="GeneID" id="36580067"/>
<evidence type="ECO:0000313" key="3">
    <source>
        <dbReference type="Proteomes" id="UP000235371"/>
    </source>
</evidence>
<dbReference type="OrthoDB" id="10351326at2759"/>
<protein>
    <submittedName>
        <fullName evidence="2">Uncharacterized protein</fullName>
    </submittedName>
</protein>
<gene>
    <name evidence="2" type="ORF">K444DRAFT_336057</name>
</gene>
<reference evidence="2 3" key="1">
    <citation type="submission" date="2016-04" db="EMBL/GenBank/DDBJ databases">
        <title>A degradative enzymes factory behind the ericoid mycorrhizal symbiosis.</title>
        <authorList>
            <consortium name="DOE Joint Genome Institute"/>
            <person name="Martino E."/>
            <person name="Morin E."/>
            <person name="Grelet G."/>
            <person name="Kuo A."/>
            <person name="Kohler A."/>
            <person name="Daghino S."/>
            <person name="Barry K."/>
            <person name="Choi C."/>
            <person name="Cichocki N."/>
            <person name="Clum A."/>
            <person name="Copeland A."/>
            <person name="Hainaut M."/>
            <person name="Haridas S."/>
            <person name="Labutti K."/>
            <person name="Lindquist E."/>
            <person name="Lipzen A."/>
            <person name="Khouja H.-R."/>
            <person name="Murat C."/>
            <person name="Ohm R."/>
            <person name="Olson A."/>
            <person name="Spatafora J."/>
            <person name="Veneault-Fourrey C."/>
            <person name="Henrissat B."/>
            <person name="Grigoriev I."/>
            <person name="Martin F."/>
            <person name="Perotto S."/>
        </authorList>
    </citation>
    <scope>NUCLEOTIDE SEQUENCE [LARGE SCALE GENOMIC DNA]</scope>
    <source>
        <strain evidence="2 3">E</strain>
    </source>
</reference>
<keyword evidence="3" id="KW-1185">Reference proteome</keyword>
<evidence type="ECO:0000256" key="1">
    <source>
        <dbReference type="SAM" id="MobiDB-lite"/>
    </source>
</evidence>
<dbReference type="AlphaFoldDB" id="A0A2J6TK68"/>
<dbReference type="Proteomes" id="UP000235371">
    <property type="component" value="Unassembled WGS sequence"/>
</dbReference>
<organism evidence="2 3">
    <name type="scientific">Hyaloscypha bicolor E</name>
    <dbReference type="NCBI Taxonomy" id="1095630"/>
    <lineage>
        <taxon>Eukaryota</taxon>
        <taxon>Fungi</taxon>
        <taxon>Dikarya</taxon>
        <taxon>Ascomycota</taxon>
        <taxon>Pezizomycotina</taxon>
        <taxon>Leotiomycetes</taxon>
        <taxon>Helotiales</taxon>
        <taxon>Hyaloscyphaceae</taxon>
        <taxon>Hyaloscypha</taxon>
        <taxon>Hyaloscypha bicolor</taxon>
    </lineage>
</organism>
<name>A0A2J6TK68_9HELO</name>
<dbReference type="RefSeq" id="XP_024740315.1">
    <property type="nucleotide sequence ID" value="XM_024871985.1"/>
</dbReference>
<accession>A0A2J6TK68</accession>